<feature type="chain" id="PRO_5026796178" evidence="11">
    <location>
        <begin position="27"/>
        <end position="563"/>
    </location>
</feature>
<dbReference type="InterPro" id="IPR000209">
    <property type="entry name" value="Peptidase_S8/S53_dom"/>
</dbReference>
<proteinExistence type="inferred from homology"/>
<reference evidence="16 17" key="1">
    <citation type="submission" date="2019-11" db="EMBL/GenBank/DDBJ databases">
        <title>First report of rice panicle blight caused by Xanthomonas sp. in Iran.</title>
        <authorList>
            <person name="Mirghasempour S.A."/>
            <person name="Huang S."/>
            <person name="Brady C.L."/>
            <person name="Studholme D.J."/>
        </authorList>
    </citation>
    <scope>NUCLEOTIDE SEQUENCE [LARGE SCALE GENOMIC DNA]</scope>
    <source>
        <strain evidence="14 17">ASD011</strain>
        <strain evidence="16">SAM114</strain>
    </source>
</reference>
<dbReference type="Proteomes" id="UP000439314">
    <property type="component" value="Unassembled WGS sequence"/>
</dbReference>
<keyword evidence="16" id="KW-1185">Reference proteome</keyword>
<keyword evidence="5 11" id="KW-0732">Signal</keyword>
<accession>A0A6N7Q923</accession>
<dbReference type="AlphaFoldDB" id="A0A6N7Q923"/>
<evidence type="ECO:0000256" key="1">
    <source>
        <dbReference type="ARBA" id="ARBA00004613"/>
    </source>
</evidence>
<evidence type="ECO:0000259" key="12">
    <source>
        <dbReference type="Pfam" id="PF00082"/>
    </source>
</evidence>
<comment type="similarity">
    <text evidence="2 9 10">Belongs to the peptidase S8 family.</text>
</comment>
<evidence type="ECO:0000313" key="17">
    <source>
        <dbReference type="Proteomes" id="UP000439314"/>
    </source>
</evidence>
<feature type="domain" description="Peptidase S8/S53" evidence="12">
    <location>
        <begin position="160"/>
        <end position="439"/>
    </location>
</feature>
<dbReference type="InterPro" id="IPR023827">
    <property type="entry name" value="Peptidase_S8_Asp-AS"/>
</dbReference>
<dbReference type="Pfam" id="PF04151">
    <property type="entry name" value="PPC"/>
    <property type="match status" value="1"/>
</dbReference>
<dbReference type="EMBL" id="WJPN01000008">
    <property type="protein sequence ID" value="MRH00784.1"/>
    <property type="molecule type" value="Genomic_DNA"/>
</dbReference>
<dbReference type="PANTHER" id="PTHR43806:SF11">
    <property type="entry name" value="CEREVISIN-RELATED"/>
    <property type="match status" value="1"/>
</dbReference>
<dbReference type="InterPro" id="IPR007280">
    <property type="entry name" value="Peptidase_C_arc/bac"/>
</dbReference>
<keyword evidence="8" id="KW-0865">Zymogen</keyword>
<comment type="subcellular location">
    <subcellularLocation>
        <location evidence="1">Secreted</location>
    </subcellularLocation>
</comment>
<evidence type="ECO:0000256" key="8">
    <source>
        <dbReference type="ARBA" id="ARBA00023145"/>
    </source>
</evidence>
<name>A0A6N7Q923_9XANT</name>
<dbReference type="Pfam" id="PF00082">
    <property type="entry name" value="Peptidase_S8"/>
    <property type="match status" value="1"/>
</dbReference>
<evidence type="ECO:0000256" key="11">
    <source>
        <dbReference type="SAM" id="SignalP"/>
    </source>
</evidence>
<dbReference type="Gene3D" id="2.60.120.380">
    <property type="match status" value="1"/>
</dbReference>
<dbReference type="GO" id="GO:0004252">
    <property type="term" value="F:serine-type endopeptidase activity"/>
    <property type="evidence" value="ECO:0007669"/>
    <property type="project" value="UniProtKB-UniRule"/>
</dbReference>
<sequence length="563" mass="55451">MFKYSVLRRRSAACLLLLAAAGTAAAGEIGLQALATTPNPQRFIVTYRDGAAPALASRAAPLAEAARMLPARRGRALGLASLRRLATGADVIAADRSLDRVEAETLMRRLAADPAVARVEVDVLLRPLLVPNDPGLSQQWAFGTGTATINVRPAWDLATGKGVVVAVLDTGITAHPDLTANVLPGYDFISDPLVAGDGGGRDRDAADPGDGYPANTCGAGTPAASSSWHGTHVAGTIAAVTNNAAGVAGVAFNAKLLPVRVLGKCGGYLSDVADAIVWASGGAIAGVPANPTPAQVINLSLGAAGSCSPTMAGAIASAVARGTSVVVAAGNSNSNVAGSVPANCPNVIAVAATTSAGARASFSNYGAGVDIAAPGQGILSTLNTGTLGPGAPAYASYSGTSMAAPHVAGVAALVLSAALNPLTPAELEARLKATASPLPVACTAGCGAGLVNAGAAVAATVKAQTLVRGVPMGNLSLKAGTSLYYQITVPAGTSALTLALSGGSGNADLYLRAGALPTDTAYGCRSVAAGTTERCTLTLPAGLYYVRIKAVTAVAGVSATASY</sequence>
<dbReference type="GO" id="GO:0005576">
    <property type="term" value="C:extracellular region"/>
    <property type="evidence" value="ECO:0007669"/>
    <property type="project" value="UniProtKB-SubCell"/>
</dbReference>
<dbReference type="Proteomes" id="UP000437931">
    <property type="component" value="Unassembled WGS sequence"/>
</dbReference>
<dbReference type="CDD" id="cd07496">
    <property type="entry name" value="Peptidases_S8_13"/>
    <property type="match status" value="1"/>
</dbReference>
<evidence type="ECO:0000256" key="5">
    <source>
        <dbReference type="ARBA" id="ARBA00022729"/>
    </source>
</evidence>
<evidence type="ECO:0000256" key="3">
    <source>
        <dbReference type="ARBA" id="ARBA00022525"/>
    </source>
</evidence>
<evidence type="ECO:0000313" key="14">
    <source>
        <dbReference type="EMBL" id="MRH00784.1"/>
    </source>
</evidence>
<organism evidence="14 17">
    <name type="scientific">Xanthomonas sontii</name>
    <dbReference type="NCBI Taxonomy" id="2650745"/>
    <lineage>
        <taxon>Bacteria</taxon>
        <taxon>Pseudomonadati</taxon>
        <taxon>Pseudomonadota</taxon>
        <taxon>Gammaproteobacteria</taxon>
        <taxon>Lysobacterales</taxon>
        <taxon>Lysobacteraceae</taxon>
        <taxon>Xanthomonas</taxon>
    </lineage>
</organism>
<feature type="signal peptide" evidence="11">
    <location>
        <begin position="1"/>
        <end position="26"/>
    </location>
</feature>
<evidence type="ECO:0000256" key="6">
    <source>
        <dbReference type="ARBA" id="ARBA00022801"/>
    </source>
</evidence>
<dbReference type="SUPFAM" id="SSF52743">
    <property type="entry name" value="Subtilisin-like"/>
    <property type="match status" value="1"/>
</dbReference>
<dbReference type="PROSITE" id="PS51892">
    <property type="entry name" value="SUBTILASE"/>
    <property type="match status" value="1"/>
</dbReference>
<evidence type="ECO:0000313" key="16">
    <source>
        <dbReference type="Proteomes" id="UP000437931"/>
    </source>
</evidence>
<dbReference type="RefSeq" id="WP_153751496.1">
    <property type="nucleotide sequence ID" value="NZ_WJPM01000008.1"/>
</dbReference>
<keyword evidence="3" id="KW-0964">Secreted</keyword>
<dbReference type="GO" id="GO:0006508">
    <property type="term" value="P:proteolysis"/>
    <property type="evidence" value="ECO:0007669"/>
    <property type="project" value="UniProtKB-KW"/>
</dbReference>
<dbReference type="EMBL" id="WJPM01000008">
    <property type="protein sequence ID" value="MRH75272.1"/>
    <property type="molecule type" value="Genomic_DNA"/>
</dbReference>
<comment type="caution">
    <text evidence="14">The sequence shown here is derived from an EMBL/GenBank/DDBJ whole genome shotgun (WGS) entry which is preliminary data.</text>
</comment>
<evidence type="ECO:0000256" key="2">
    <source>
        <dbReference type="ARBA" id="ARBA00011073"/>
    </source>
</evidence>
<dbReference type="InterPro" id="IPR023828">
    <property type="entry name" value="Peptidase_S8_Ser-AS"/>
</dbReference>
<evidence type="ECO:0000259" key="13">
    <source>
        <dbReference type="Pfam" id="PF04151"/>
    </source>
</evidence>
<dbReference type="FunFam" id="3.40.50.200:FF:000022">
    <property type="entry name" value="Extracellular protease"/>
    <property type="match status" value="1"/>
</dbReference>
<feature type="active site" description="Charge relay system" evidence="9">
    <location>
        <position position="401"/>
    </location>
</feature>
<dbReference type="Gene3D" id="3.40.50.200">
    <property type="entry name" value="Peptidase S8/S53 domain"/>
    <property type="match status" value="1"/>
</dbReference>
<keyword evidence="4 9" id="KW-0645">Protease</keyword>
<feature type="active site" description="Charge relay system" evidence="9">
    <location>
        <position position="229"/>
    </location>
</feature>
<dbReference type="PROSITE" id="PS00136">
    <property type="entry name" value="SUBTILASE_ASP"/>
    <property type="match status" value="1"/>
</dbReference>
<evidence type="ECO:0000256" key="9">
    <source>
        <dbReference type="PROSITE-ProRule" id="PRU01240"/>
    </source>
</evidence>
<dbReference type="PRINTS" id="PR00723">
    <property type="entry name" value="SUBTILISIN"/>
</dbReference>
<gene>
    <name evidence="14" type="ORF">GIY21_10840</name>
    <name evidence="15" type="ORF">GIY22_11605</name>
</gene>
<evidence type="ECO:0000256" key="4">
    <source>
        <dbReference type="ARBA" id="ARBA00022670"/>
    </source>
</evidence>
<dbReference type="InterPro" id="IPR022398">
    <property type="entry name" value="Peptidase_S8_His-AS"/>
</dbReference>
<evidence type="ECO:0000313" key="15">
    <source>
        <dbReference type="EMBL" id="MRH75272.1"/>
    </source>
</evidence>
<keyword evidence="6 9" id="KW-0378">Hydrolase</keyword>
<dbReference type="InterPro" id="IPR050131">
    <property type="entry name" value="Peptidase_S8_subtilisin-like"/>
</dbReference>
<dbReference type="PROSITE" id="PS00138">
    <property type="entry name" value="SUBTILASE_SER"/>
    <property type="match status" value="1"/>
</dbReference>
<dbReference type="InterPro" id="IPR015500">
    <property type="entry name" value="Peptidase_S8_subtilisin-rel"/>
</dbReference>
<evidence type="ECO:0000256" key="10">
    <source>
        <dbReference type="RuleBase" id="RU003355"/>
    </source>
</evidence>
<dbReference type="PANTHER" id="PTHR43806">
    <property type="entry name" value="PEPTIDASE S8"/>
    <property type="match status" value="1"/>
</dbReference>
<feature type="domain" description="Peptidase C-terminal archaeal/bacterial" evidence="13">
    <location>
        <begin position="482"/>
        <end position="549"/>
    </location>
</feature>
<feature type="active site" description="Charge relay system" evidence="9">
    <location>
        <position position="169"/>
    </location>
</feature>
<dbReference type="InterPro" id="IPR036852">
    <property type="entry name" value="Peptidase_S8/S53_dom_sf"/>
</dbReference>
<reference evidence="15" key="2">
    <citation type="journal article" date="2020" name="Plant Dis.">
        <title>A Grain Rot of Rice in Iran Caused by a Xanthomonas Strain Closely Related to X. sacchari.</title>
        <authorList>
            <person name="Mirghasempour S.A."/>
            <person name="Huang S."/>
            <person name="Studholme D.J."/>
            <person name="Brady C.L."/>
        </authorList>
    </citation>
    <scope>NUCLEOTIDE SEQUENCE</scope>
    <source>
        <strain evidence="15">SAM114</strain>
    </source>
</reference>
<dbReference type="PROSITE" id="PS00137">
    <property type="entry name" value="SUBTILASE_HIS"/>
    <property type="match status" value="1"/>
</dbReference>
<protein>
    <submittedName>
        <fullName evidence="14">S8 family serine peptidase</fullName>
    </submittedName>
</protein>
<keyword evidence="7 9" id="KW-0720">Serine protease</keyword>
<evidence type="ECO:0000256" key="7">
    <source>
        <dbReference type="ARBA" id="ARBA00022825"/>
    </source>
</evidence>
<dbReference type="InterPro" id="IPR034176">
    <property type="entry name" value="Peptidases_S8_13"/>
</dbReference>